<evidence type="ECO:0000256" key="1">
    <source>
        <dbReference type="SAM" id="Coils"/>
    </source>
</evidence>
<feature type="compositionally biased region" description="Low complexity" evidence="2">
    <location>
        <begin position="93"/>
        <end position="116"/>
    </location>
</feature>
<keyword evidence="4" id="KW-1185">Reference proteome</keyword>
<accession>A0A3D8T4G1</accession>
<proteinExistence type="predicted"/>
<sequence>MAPIPPKHERWTLKDKKRLLNKRRECPDLAWQEFLELHPFPGRTSASIIAQWYRLDKDDALKKRHAGRGLQKNSERRVTRTRFPPSTGGLQLARPRTTAPQPAAQTSTQSRQRSTSVGSESQYDEGWSGFDDNWDTAAAGSDHGGEDADVRTPLPQTQIGHEITSRAPFQIQAHGSHASSAMAGSAAEDRAIGDQIFQLSENLSRMLNNAQINRVACIDNRSPRVHESTEAIKQLQQQVDRLVGDNAAMQDKMEKLTTATGQLHRRMNILESLYDETITEQRATEEKVRLMIDDTANARALVHDLAQCLRGFNLPSLLSLAAMLGKEDGEDTARGDS</sequence>
<dbReference type="RefSeq" id="XP_026608626.1">
    <property type="nucleotide sequence ID" value="XM_026742781.1"/>
</dbReference>
<dbReference type="InterPro" id="IPR009057">
    <property type="entry name" value="Homeodomain-like_sf"/>
</dbReference>
<keyword evidence="1" id="KW-0175">Coiled coil</keyword>
<evidence type="ECO:0000256" key="2">
    <source>
        <dbReference type="SAM" id="MobiDB-lite"/>
    </source>
</evidence>
<protein>
    <recommendedName>
        <fullName evidence="5">Myb-like domain-containing protein</fullName>
    </recommendedName>
</protein>
<feature type="region of interest" description="Disordered" evidence="2">
    <location>
        <begin position="64"/>
        <end position="153"/>
    </location>
</feature>
<feature type="coiled-coil region" evidence="1">
    <location>
        <begin position="225"/>
        <end position="252"/>
    </location>
</feature>
<dbReference type="SUPFAM" id="SSF46689">
    <property type="entry name" value="Homeodomain-like"/>
    <property type="match status" value="1"/>
</dbReference>
<reference evidence="3 4" key="1">
    <citation type="journal article" date="2018" name="IMA Fungus">
        <title>IMA Genome-F 9: Draft genome sequence of Annulohypoxylon stygium, Aspergillus mulundensis, Berkeleyomyces basicola (syn. Thielaviopsis basicola), Ceratocystis smalleyi, two Cercospora beticola strains, Coleophoma cylindrospora, Fusarium fracticaudum, Phialophora cf. hyalina, and Morchella septimelata.</title>
        <authorList>
            <person name="Wingfield B.D."/>
            <person name="Bills G.F."/>
            <person name="Dong Y."/>
            <person name="Huang W."/>
            <person name="Nel W.J."/>
            <person name="Swalarsk-Parry B.S."/>
            <person name="Vaghefi N."/>
            <person name="Wilken P.M."/>
            <person name="An Z."/>
            <person name="de Beer Z.W."/>
            <person name="De Vos L."/>
            <person name="Chen L."/>
            <person name="Duong T.A."/>
            <person name="Gao Y."/>
            <person name="Hammerbacher A."/>
            <person name="Kikkert J.R."/>
            <person name="Li Y."/>
            <person name="Li H."/>
            <person name="Li K."/>
            <person name="Li Q."/>
            <person name="Liu X."/>
            <person name="Ma X."/>
            <person name="Naidoo K."/>
            <person name="Pethybridge S.J."/>
            <person name="Sun J."/>
            <person name="Steenkamp E.T."/>
            <person name="van der Nest M.A."/>
            <person name="van Wyk S."/>
            <person name="Wingfield M.J."/>
            <person name="Xiong C."/>
            <person name="Yue Q."/>
            <person name="Zhang X."/>
        </authorList>
    </citation>
    <scope>NUCLEOTIDE SEQUENCE [LARGE SCALE GENOMIC DNA]</scope>
    <source>
        <strain evidence="3 4">DSM 5745</strain>
    </source>
</reference>
<comment type="caution">
    <text evidence="3">The sequence shown here is derived from an EMBL/GenBank/DDBJ whole genome shotgun (WGS) entry which is preliminary data.</text>
</comment>
<evidence type="ECO:0008006" key="5">
    <source>
        <dbReference type="Google" id="ProtNLM"/>
    </source>
</evidence>
<organism evidence="3 4">
    <name type="scientific">Aspergillus mulundensis</name>
    <dbReference type="NCBI Taxonomy" id="1810919"/>
    <lineage>
        <taxon>Eukaryota</taxon>
        <taxon>Fungi</taxon>
        <taxon>Dikarya</taxon>
        <taxon>Ascomycota</taxon>
        <taxon>Pezizomycotina</taxon>
        <taxon>Eurotiomycetes</taxon>
        <taxon>Eurotiomycetidae</taxon>
        <taxon>Eurotiales</taxon>
        <taxon>Aspergillaceae</taxon>
        <taxon>Aspergillus</taxon>
        <taxon>Aspergillus subgen. Nidulantes</taxon>
    </lineage>
</organism>
<gene>
    <name evidence="3" type="ORF">DSM5745_00765</name>
</gene>
<dbReference type="EMBL" id="PVWQ01000001">
    <property type="protein sequence ID" value="RDW93443.1"/>
    <property type="molecule type" value="Genomic_DNA"/>
</dbReference>
<name>A0A3D8T4G1_9EURO</name>
<evidence type="ECO:0000313" key="4">
    <source>
        <dbReference type="Proteomes" id="UP000256690"/>
    </source>
</evidence>
<evidence type="ECO:0000313" key="3">
    <source>
        <dbReference type="EMBL" id="RDW93443.1"/>
    </source>
</evidence>
<dbReference type="AlphaFoldDB" id="A0A3D8T4G1"/>
<dbReference type="Proteomes" id="UP000256690">
    <property type="component" value="Unassembled WGS sequence"/>
</dbReference>
<dbReference type="GeneID" id="38111135"/>